<keyword evidence="1" id="KW-0472">Membrane</keyword>
<dbReference type="EMBL" id="PIPX01000003">
    <property type="protein sequence ID" value="RUO52368.1"/>
    <property type="molecule type" value="Genomic_DNA"/>
</dbReference>
<feature type="transmembrane region" description="Helical" evidence="1">
    <location>
        <begin position="36"/>
        <end position="56"/>
    </location>
</feature>
<keyword evidence="1" id="KW-0812">Transmembrane</keyword>
<comment type="caution">
    <text evidence="2">The sequence shown here is derived from an EMBL/GenBank/DDBJ whole genome shotgun (WGS) entry which is preliminary data.</text>
</comment>
<evidence type="ECO:0000256" key="1">
    <source>
        <dbReference type="SAM" id="Phobius"/>
    </source>
</evidence>
<name>A0A432XUF2_9GAMM</name>
<feature type="transmembrane region" description="Helical" evidence="1">
    <location>
        <begin position="62"/>
        <end position="86"/>
    </location>
</feature>
<organism evidence="2 3">
    <name type="scientific">Pseudidiomarina homiensis</name>
    <dbReference type="NCBI Taxonomy" id="364198"/>
    <lineage>
        <taxon>Bacteria</taxon>
        <taxon>Pseudomonadati</taxon>
        <taxon>Pseudomonadota</taxon>
        <taxon>Gammaproteobacteria</taxon>
        <taxon>Alteromonadales</taxon>
        <taxon>Idiomarinaceae</taxon>
        <taxon>Pseudidiomarina</taxon>
    </lineage>
</organism>
<evidence type="ECO:0000313" key="3">
    <source>
        <dbReference type="Proteomes" id="UP000287649"/>
    </source>
</evidence>
<dbReference type="RefSeq" id="WP_126773930.1">
    <property type="nucleotide sequence ID" value="NZ_JANQBU010000003.1"/>
</dbReference>
<reference evidence="3" key="1">
    <citation type="journal article" date="2018" name="Front. Microbiol.">
        <title>Genome-Based Analysis Reveals the Taxonomy and Diversity of the Family Idiomarinaceae.</title>
        <authorList>
            <person name="Liu Y."/>
            <person name="Lai Q."/>
            <person name="Shao Z."/>
        </authorList>
    </citation>
    <scope>NUCLEOTIDE SEQUENCE [LARGE SCALE GENOMIC DNA]</scope>
    <source>
        <strain evidence="3">PO-M2</strain>
    </source>
</reference>
<dbReference type="AlphaFoldDB" id="A0A432XUF2"/>
<protein>
    <submittedName>
        <fullName evidence="2">Uncharacterized protein</fullName>
    </submittedName>
</protein>
<evidence type="ECO:0000313" key="2">
    <source>
        <dbReference type="EMBL" id="RUO52368.1"/>
    </source>
</evidence>
<keyword evidence="3" id="KW-1185">Reference proteome</keyword>
<gene>
    <name evidence="2" type="ORF">CWI70_11625</name>
</gene>
<keyword evidence="1" id="KW-1133">Transmembrane helix</keyword>
<proteinExistence type="predicted"/>
<sequence length="163" mass="19571">MEHEKLYNFLHKAVNDSYDYEIRHWRKLIDNRLDDCELIAVCIFALGGLFLSYYLMRQHYPPVMYSFMGAGFAFGGYHTFKAFGIYEVITKNMSRLAAAQDRLHSFFLAERRRLCDELYAHRSDYEYLKIFYSEEKYKAPSLTLLWDLTEGRKKLVMEDRERI</sequence>
<dbReference type="Proteomes" id="UP000287649">
    <property type="component" value="Unassembled WGS sequence"/>
</dbReference>
<accession>A0A432XUF2</accession>